<sequence>MKIINLLVLAFAIVTLSACGDDEPINYAQAQPEEVINGFYNSIYKDRDLEQAKQLSSERMADLINHYGAVSAVQRYILGRYFEKVEIEVETNSFTDYLNNSEELRVTVIFDGYHNGERAKDSRDVVLIKRDDAWVVDKILDTRYRP</sequence>
<keyword evidence="3" id="KW-1185">Reference proteome</keyword>
<dbReference type="Proteomes" id="UP001139474">
    <property type="component" value="Unassembled WGS sequence"/>
</dbReference>
<feature type="signal peptide" evidence="1">
    <location>
        <begin position="1"/>
        <end position="20"/>
    </location>
</feature>
<comment type="caution">
    <text evidence="2">The sequence shown here is derived from an EMBL/GenBank/DDBJ whole genome shotgun (WGS) entry which is preliminary data.</text>
</comment>
<dbReference type="EMBL" id="JAMZDE010000007">
    <property type="protein sequence ID" value="MCP1339510.1"/>
    <property type="molecule type" value="Genomic_DNA"/>
</dbReference>
<dbReference type="RefSeq" id="WP_253619366.1">
    <property type="nucleotide sequence ID" value="NZ_JAMZDE010000007.1"/>
</dbReference>
<keyword evidence="1" id="KW-0732">Signal</keyword>
<feature type="chain" id="PRO_5040780149" description="DUF3828 domain-containing protein" evidence="1">
    <location>
        <begin position="21"/>
        <end position="146"/>
    </location>
</feature>
<proteinExistence type="predicted"/>
<evidence type="ECO:0000313" key="2">
    <source>
        <dbReference type="EMBL" id="MCP1339510.1"/>
    </source>
</evidence>
<gene>
    <name evidence="2" type="ORF">NJR55_07865</name>
</gene>
<organism evidence="2 3">
    <name type="scientific">Idiomarina rhizosphaerae</name>
    <dbReference type="NCBI Taxonomy" id="2961572"/>
    <lineage>
        <taxon>Bacteria</taxon>
        <taxon>Pseudomonadati</taxon>
        <taxon>Pseudomonadota</taxon>
        <taxon>Gammaproteobacteria</taxon>
        <taxon>Alteromonadales</taxon>
        <taxon>Idiomarinaceae</taxon>
        <taxon>Idiomarina</taxon>
    </lineage>
</organism>
<name>A0A9X2JT58_9GAMM</name>
<reference evidence="2" key="1">
    <citation type="submission" date="2022-06" db="EMBL/GenBank/DDBJ databases">
        <title>Idiomarina rhizosphaerae M1R2S28.</title>
        <authorList>
            <person name="Sun J.-Q."/>
            <person name="Li L.-F."/>
        </authorList>
    </citation>
    <scope>NUCLEOTIDE SEQUENCE</scope>
    <source>
        <strain evidence="2">M1R2S28</strain>
    </source>
</reference>
<evidence type="ECO:0008006" key="4">
    <source>
        <dbReference type="Google" id="ProtNLM"/>
    </source>
</evidence>
<evidence type="ECO:0000313" key="3">
    <source>
        <dbReference type="Proteomes" id="UP001139474"/>
    </source>
</evidence>
<accession>A0A9X2JT58</accession>
<dbReference type="PROSITE" id="PS51257">
    <property type="entry name" value="PROKAR_LIPOPROTEIN"/>
    <property type="match status" value="1"/>
</dbReference>
<evidence type="ECO:0000256" key="1">
    <source>
        <dbReference type="SAM" id="SignalP"/>
    </source>
</evidence>
<protein>
    <recommendedName>
        <fullName evidence="4">DUF3828 domain-containing protein</fullName>
    </recommendedName>
</protein>
<dbReference type="AlphaFoldDB" id="A0A9X2JT58"/>